<reference evidence="1 2" key="1">
    <citation type="submission" date="2016-11" db="EMBL/GenBank/DDBJ databases">
        <authorList>
            <person name="Jaros S."/>
            <person name="Januszkiewicz K."/>
            <person name="Wedrychowicz H."/>
        </authorList>
    </citation>
    <scope>NUCLEOTIDE SEQUENCE [LARGE SCALE GENOMIC DNA]</scope>
    <source>
        <strain evidence="1 2">DSM 17137</strain>
    </source>
</reference>
<gene>
    <name evidence="1" type="ORF">SAMN02745223_01844</name>
</gene>
<proteinExistence type="predicted"/>
<evidence type="ECO:0000313" key="2">
    <source>
        <dbReference type="Proteomes" id="UP000184533"/>
    </source>
</evidence>
<dbReference type="RefSeq" id="WP_052950370.1">
    <property type="nucleotide sequence ID" value="NZ_FQVC01000005.1"/>
</dbReference>
<evidence type="ECO:0000313" key="1">
    <source>
        <dbReference type="EMBL" id="SHF14232.1"/>
    </source>
</evidence>
<dbReference type="EMBL" id="FQVC01000005">
    <property type="protein sequence ID" value="SHF14232.1"/>
    <property type="molecule type" value="Genomic_DNA"/>
</dbReference>
<dbReference type="Proteomes" id="UP000184533">
    <property type="component" value="Unassembled WGS sequence"/>
</dbReference>
<protein>
    <submittedName>
        <fullName evidence="1">Uncharacterized protein</fullName>
    </submittedName>
</protein>
<accession>A0A1M4Z8X0</accession>
<name>A0A1M4Z8X0_9HYPH</name>
<dbReference type="AlphaFoldDB" id="A0A1M4Z8X0"/>
<sequence length="372" mass="38664">MNNTTTWLGGTALAITLTLGFVTPSLADKLSNSTAPAVAASAAAATAIDFGDDTSEWARDGECDDPRFTGTGVAAELVDADLMKDATDCRAAVEAGTATLRAAADIPAPAITAADIDFGDDSGDWARDGECDDPRFIGTGVAAELLDADLGKDATDCRAAVEAGTATLRTGATDAPALVDIDYGDDSSDWARDGECDDPRFTGRGVASTLLEEDLKADATDCRAAVEAGTATLKGDSVGDTAAATEFDYGSDFSRWANDGQCDDKRFMGEGTDKKLLAEDMFGDATDCKALEAEGKVTIRPVYDPAYAAGAPYDGSAIDFGDNKSDYADDDQCDDPRFEGPGAATTLLDSDLRHDRNDCKALFEAGKIVLLP</sequence>
<organism evidence="1 2">
    <name type="scientific">Devosia limi DSM 17137</name>
    <dbReference type="NCBI Taxonomy" id="1121477"/>
    <lineage>
        <taxon>Bacteria</taxon>
        <taxon>Pseudomonadati</taxon>
        <taxon>Pseudomonadota</taxon>
        <taxon>Alphaproteobacteria</taxon>
        <taxon>Hyphomicrobiales</taxon>
        <taxon>Devosiaceae</taxon>
        <taxon>Devosia</taxon>
    </lineage>
</organism>